<dbReference type="Proteomes" id="UP000789390">
    <property type="component" value="Unassembled WGS sequence"/>
</dbReference>
<gene>
    <name evidence="3" type="ORF">DGAL_LOCUS24</name>
</gene>
<keyword evidence="2" id="KW-1133">Transmembrane helix</keyword>
<keyword evidence="2" id="KW-0472">Membrane</keyword>
<protein>
    <submittedName>
        <fullName evidence="3">Uncharacterized protein</fullName>
    </submittedName>
</protein>
<dbReference type="EMBL" id="CAKKLH010000001">
    <property type="protein sequence ID" value="CAH0097977.1"/>
    <property type="molecule type" value="Genomic_DNA"/>
</dbReference>
<evidence type="ECO:0000313" key="4">
    <source>
        <dbReference type="Proteomes" id="UP000789390"/>
    </source>
</evidence>
<organism evidence="3 4">
    <name type="scientific">Daphnia galeata</name>
    <dbReference type="NCBI Taxonomy" id="27404"/>
    <lineage>
        <taxon>Eukaryota</taxon>
        <taxon>Metazoa</taxon>
        <taxon>Ecdysozoa</taxon>
        <taxon>Arthropoda</taxon>
        <taxon>Crustacea</taxon>
        <taxon>Branchiopoda</taxon>
        <taxon>Diplostraca</taxon>
        <taxon>Cladocera</taxon>
        <taxon>Anomopoda</taxon>
        <taxon>Daphniidae</taxon>
        <taxon>Daphnia</taxon>
    </lineage>
</organism>
<dbReference type="OrthoDB" id="6338942at2759"/>
<comment type="caution">
    <text evidence="3">The sequence shown here is derived from an EMBL/GenBank/DDBJ whole genome shotgun (WGS) entry which is preliminary data.</text>
</comment>
<accession>A0A8J2WBS3</accession>
<proteinExistence type="predicted"/>
<feature type="transmembrane region" description="Helical" evidence="2">
    <location>
        <begin position="26"/>
        <end position="45"/>
    </location>
</feature>
<evidence type="ECO:0000313" key="3">
    <source>
        <dbReference type="EMBL" id="CAH0097977.1"/>
    </source>
</evidence>
<sequence length="402" mass="44773">MFSLGFQEFSRTSGAYLAKVPLVHKLVAVGTLVISTILIGGFHFFRGKGKVNHQDEGLFQKLKKYKVVKVSLNAVDRLLHIIESLIVPSNVMKDKQSPKVNCDEYVSNSSNSICHELNGLPKLLNVRHISSLNGTPCNQQQKPSDTEDWTPFSSISTTVDESVFDRSCVSLMEDLSQSTISTPIRDLRQQMVISLIHEFTIDDEENNSDCFKKASKIRTWRLAIQDLEEIEEFPSWSPSPNTSRGVQNQNFLTRIMNSLFGWLPLRLSGSAHTTVPGSGRKRKRLDADDDDLALYIPHYKGQSKLNGGGLLSSETTEQPPAMTLSMVPIIGNWFSPVQTETTTGNRELQLDHISLIQRDCPSPLKKASSSTSDSEPYEMIESEVSNGEDISLEKNKVPGDSL</sequence>
<feature type="region of interest" description="Disordered" evidence="1">
    <location>
        <begin position="361"/>
        <end position="402"/>
    </location>
</feature>
<name>A0A8J2WBS3_9CRUS</name>
<feature type="compositionally biased region" description="Basic and acidic residues" evidence="1">
    <location>
        <begin position="391"/>
        <end position="402"/>
    </location>
</feature>
<evidence type="ECO:0000256" key="1">
    <source>
        <dbReference type="SAM" id="MobiDB-lite"/>
    </source>
</evidence>
<keyword evidence="4" id="KW-1185">Reference proteome</keyword>
<evidence type="ECO:0000256" key="2">
    <source>
        <dbReference type="SAM" id="Phobius"/>
    </source>
</evidence>
<keyword evidence="2" id="KW-0812">Transmembrane</keyword>
<reference evidence="3" key="1">
    <citation type="submission" date="2021-11" db="EMBL/GenBank/DDBJ databases">
        <authorList>
            <person name="Schell T."/>
        </authorList>
    </citation>
    <scope>NUCLEOTIDE SEQUENCE</scope>
    <source>
        <strain evidence="3">M5</strain>
    </source>
</reference>
<dbReference type="AlphaFoldDB" id="A0A8J2WBS3"/>